<dbReference type="EMBL" id="CP000950">
    <property type="protein sequence ID" value="ACA68076.1"/>
    <property type="molecule type" value="Genomic_DNA"/>
</dbReference>
<sequence length="62" mass="6827">MATVKKHPVSLPLTGCEDHIIISRIETSYFALLISITSNTDITSDTDQNVMPLYVYLKAGVT</sequence>
<evidence type="ECO:0000313" key="1">
    <source>
        <dbReference type="EMBL" id="ACA68076.1"/>
    </source>
</evidence>
<name>A0A0H3B453_YERPY</name>
<reference evidence="1" key="1">
    <citation type="submission" date="2008-02" db="EMBL/GenBank/DDBJ databases">
        <title>Complete sequence of Yersinia pseudotuberculosis YPIII.</title>
        <authorList>
            <consortium name="US DOE Joint Genome Institute"/>
            <person name="Challacombe J.F."/>
            <person name="Bruce D."/>
            <person name="Detter J.C."/>
            <person name="Green L."/>
            <person name="Land M."/>
            <person name="Munk C."/>
            <person name="Lindler L.E."/>
            <person name="Nikolich M.P."/>
            <person name="Brettin T."/>
        </authorList>
    </citation>
    <scope>NUCLEOTIDE SEQUENCE</scope>
    <source>
        <strain evidence="1">YPIII</strain>
    </source>
</reference>
<dbReference type="KEGG" id="ypy:YPK_1785"/>
<accession>A0A0H3B453</accession>
<protein>
    <submittedName>
        <fullName evidence="1">Uncharacterized protein</fullName>
    </submittedName>
</protein>
<proteinExistence type="predicted"/>
<gene>
    <name evidence="1" type="ordered locus">YPK_1785</name>
</gene>
<organism evidence="1">
    <name type="scientific">Yersinia pseudotuberculosis serotype O:3 (strain YPIII)</name>
    <dbReference type="NCBI Taxonomy" id="502800"/>
    <lineage>
        <taxon>Bacteria</taxon>
        <taxon>Pseudomonadati</taxon>
        <taxon>Pseudomonadota</taxon>
        <taxon>Gammaproteobacteria</taxon>
        <taxon>Enterobacterales</taxon>
        <taxon>Yersiniaceae</taxon>
        <taxon>Yersinia</taxon>
    </lineage>
</organism>
<dbReference type="AlphaFoldDB" id="A0A0H3B453"/>